<feature type="binding site" evidence="7">
    <location>
        <position position="149"/>
    </location>
    <ligand>
        <name>Ca(2+)</name>
        <dbReference type="ChEBI" id="CHEBI:29108"/>
        <label>3</label>
    </ligand>
</feature>
<feature type="binding site" evidence="7">
    <location>
        <position position="189"/>
    </location>
    <ligand>
        <name>Zn(2+)</name>
        <dbReference type="ChEBI" id="CHEBI:29105"/>
        <label>2</label>
        <note>catalytic</note>
    </ligand>
</feature>
<evidence type="ECO:0000256" key="6">
    <source>
        <dbReference type="PIRSR" id="PIRSR621190-1"/>
    </source>
</evidence>
<organism evidence="10 11">
    <name type="scientific">Mesorhabditis belari</name>
    <dbReference type="NCBI Taxonomy" id="2138241"/>
    <lineage>
        <taxon>Eukaryota</taxon>
        <taxon>Metazoa</taxon>
        <taxon>Ecdysozoa</taxon>
        <taxon>Nematoda</taxon>
        <taxon>Chromadorea</taxon>
        <taxon>Rhabditida</taxon>
        <taxon>Rhabditina</taxon>
        <taxon>Rhabditomorpha</taxon>
        <taxon>Rhabditoidea</taxon>
        <taxon>Rhabditidae</taxon>
        <taxon>Mesorhabditinae</taxon>
        <taxon>Mesorhabditis</taxon>
    </lineage>
</organism>
<feature type="binding site" evidence="7">
    <location>
        <position position="152"/>
    </location>
    <ligand>
        <name>Ca(2+)</name>
        <dbReference type="ChEBI" id="CHEBI:29108"/>
        <label>3</label>
    </ligand>
</feature>
<dbReference type="WBParaSite" id="MBELARI_LOCUS10355">
    <property type="protein sequence ID" value="MBELARI_LOCUS10355"/>
    <property type="gene ID" value="MBELARI_LOCUS10355"/>
</dbReference>
<feature type="binding site" evidence="7">
    <location>
        <position position="137"/>
    </location>
    <ligand>
        <name>Zn(2+)</name>
        <dbReference type="ChEBI" id="CHEBI:29105"/>
        <label>1</label>
    </ligand>
</feature>
<keyword evidence="8" id="KW-0732">Signal</keyword>
<dbReference type="SUPFAM" id="SSF55486">
    <property type="entry name" value="Metalloproteases ('zincins'), catalytic domain"/>
    <property type="match status" value="1"/>
</dbReference>
<feature type="binding site" evidence="7">
    <location>
        <position position="129"/>
    </location>
    <ligand>
        <name>Ca(2+)</name>
        <dbReference type="ChEBI" id="CHEBI:29108"/>
        <label>3</label>
    </ligand>
</feature>
<dbReference type="AlphaFoldDB" id="A0AAF3E8W4"/>
<evidence type="ECO:0000313" key="10">
    <source>
        <dbReference type="Proteomes" id="UP000887575"/>
    </source>
</evidence>
<dbReference type="PANTHER" id="PTHR10201:SF295">
    <property type="entry name" value="PEPTIDASE METALLOPEPTIDASE DOMAIN-CONTAINING PROTEIN"/>
    <property type="match status" value="1"/>
</dbReference>
<sequence length="219" mass="25441">MKIRALILFITCFSLVVFHVSCSRKRSIHRKGRLIWRSRVLTWTFRDPQRLVHNTAHSKAIRDVTRKVFKKWAAILRGRLLFVEVAEDDLDQVEENIMDKRGRNYRKPWWVDIDIVFARGDHGDGEAFDGPGGTVAHSAYPPLGIVHLDADELWTLRENGNRVNLETVLLHEIGHVLGLHHLKDPDSIMNVYYRNLRHGATLSKVDEKAIRKLYHLTNK</sequence>
<proteinExistence type="inferred from homology"/>
<feature type="binding site" evidence="7">
    <location>
        <position position="130"/>
    </location>
    <ligand>
        <name>Ca(2+)</name>
        <dbReference type="ChEBI" id="CHEBI:29108"/>
        <label>3</label>
    </ligand>
</feature>
<evidence type="ECO:0000256" key="4">
    <source>
        <dbReference type="ARBA" id="ARBA00022801"/>
    </source>
</evidence>
<evidence type="ECO:0000313" key="11">
    <source>
        <dbReference type="WBParaSite" id="MBELARI_LOCUS10355"/>
    </source>
</evidence>
<feature type="binding site" evidence="7">
    <location>
        <position position="112"/>
    </location>
    <ligand>
        <name>Ca(2+)</name>
        <dbReference type="ChEBI" id="CHEBI:29108"/>
        <label>2</label>
    </ligand>
</feature>
<feature type="binding site" evidence="7">
    <location>
        <position position="181"/>
    </location>
    <ligand>
        <name>Zn(2+)</name>
        <dbReference type="ChEBI" id="CHEBI:29105"/>
        <label>2</label>
        <note>catalytic</note>
    </ligand>
</feature>
<keyword evidence="2" id="KW-0645">Protease</keyword>
<comment type="similarity">
    <text evidence="1">Belongs to the peptidase M10A family.</text>
</comment>
<feature type="binding site" evidence="7">
    <location>
        <position position="124"/>
    </location>
    <ligand>
        <name>Zn(2+)</name>
        <dbReference type="ChEBI" id="CHEBI:29105"/>
        <label>1</label>
    </ligand>
</feature>
<dbReference type="InterPro" id="IPR021190">
    <property type="entry name" value="Pept_M10A"/>
</dbReference>
<name>A0AAF3E8W4_9BILA</name>
<dbReference type="InterPro" id="IPR001818">
    <property type="entry name" value="Pept_M10_metallopeptidase"/>
</dbReference>
<evidence type="ECO:0000256" key="7">
    <source>
        <dbReference type="PIRSR" id="PIRSR621190-2"/>
    </source>
</evidence>
<evidence type="ECO:0000256" key="1">
    <source>
        <dbReference type="ARBA" id="ARBA00010370"/>
    </source>
</evidence>
<comment type="cofactor">
    <cofactor evidence="7">
        <name>Ca(2+)</name>
        <dbReference type="ChEBI" id="CHEBI:29108"/>
    </cofactor>
    <text evidence="7">Can bind about 5 Ca(2+) ions per subunit.</text>
</comment>
<dbReference type="Proteomes" id="UP000887575">
    <property type="component" value="Unassembled WGS sequence"/>
</dbReference>
<feature type="active site" evidence="6">
    <location>
        <position position="172"/>
    </location>
</feature>
<dbReference type="GO" id="GO:0004222">
    <property type="term" value="F:metalloendopeptidase activity"/>
    <property type="evidence" value="ECO:0007669"/>
    <property type="project" value="InterPro"/>
</dbReference>
<feature type="chain" id="PRO_5042058170" evidence="8">
    <location>
        <begin position="23"/>
        <end position="219"/>
    </location>
</feature>
<evidence type="ECO:0000256" key="2">
    <source>
        <dbReference type="ARBA" id="ARBA00022670"/>
    </source>
</evidence>
<dbReference type="Pfam" id="PF00413">
    <property type="entry name" value="Peptidase_M10"/>
    <property type="match status" value="1"/>
</dbReference>
<keyword evidence="10" id="KW-1185">Reference proteome</keyword>
<dbReference type="GO" id="GO:0030198">
    <property type="term" value="P:extracellular matrix organization"/>
    <property type="evidence" value="ECO:0007669"/>
    <property type="project" value="TreeGrafter"/>
</dbReference>
<evidence type="ECO:0000256" key="8">
    <source>
        <dbReference type="SAM" id="SignalP"/>
    </source>
</evidence>
<feature type="binding site" evidence="7">
    <location>
        <position position="147"/>
    </location>
    <ligand>
        <name>Zn(2+)</name>
        <dbReference type="ChEBI" id="CHEBI:29105"/>
        <label>1</label>
    </ligand>
</feature>
<feature type="binding site" evidence="7">
    <location>
        <position position="171"/>
    </location>
    <ligand>
        <name>Zn(2+)</name>
        <dbReference type="ChEBI" id="CHEBI:29105"/>
        <label>2</label>
        <note>catalytic</note>
    </ligand>
</feature>
<dbReference type="InterPro" id="IPR024079">
    <property type="entry name" value="MetalloPept_cat_dom_sf"/>
</dbReference>
<keyword evidence="5 7" id="KW-0862">Zinc</keyword>
<dbReference type="InterPro" id="IPR006026">
    <property type="entry name" value="Peptidase_Metallo"/>
</dbReference>
<dbReference type="PRINTS" id="PR00138">
    <property type="entry name" value="MATRIXIN"/>
</dbReference>
<keyword evidence="7" id="KW-0106">Calcium</keyword>
<keyword evidence="3 7" id="KW-0479">Metal-binding</keyword>
<feature type="signal peptide" evidence="8">
    <location>
        <begin position="1"/>
        <end position="22"/>
    </location>
</feature>
<protein>
    <submittedName>
        <fullName evidence="11">Peptidase metallopeptidase domain-containing protein</fullName>
    </submittedName>
</protein>
<dbReference type="GO" id="GO:0031012">
    <property type="term" value="C:extracellular matrix"/>
    <property type="evidence" value="ECO:0007669"/>
    <property type="project" value="InterPro"/>
</dbReference>
<comment type="cofactor">
    <cofactor evidence="7">
        <name>Zn(2+)</name>
        <dbReference type="ChEBI" id="CHEBI:29105"/>
    </cofactor>
    <text evidence="7">Binds 2 Zn(2+) ions per subunit.</text>
</comment>
<evidence type="ECO:0000256" key="5">
    <source>
        <dbReference type="ARBA" id="ARBA00022833"/>
    </source>
</evidence>
<dbReference type="GO" id="GO:0008270">
    <property type="term" value="F:zinc ion binding"/>
    <property type="evidence" value="ECO:0007669"/>
    <property type="project" value="InterPro"/>
</dbReference>
<feature type="binding site" evidence="7">
    <location>
        <position position="152"/>
    </location>
    <ligand>
        <name>Ca(2+)</name>
        <dbReference type="ChEBI" id="CHEBI:29108"/>
        <label>1</label>
    </ligand>
</feature>
<dbReference type="PANTHER" id="PTHR10201">
    <property type="entry name" value="MATRIX METALLOPROTEINASE"/>
    <property type="match status" value="1"/>
</dbReference>
<dbReference type="GO" id="GO:0030574">
    <property type="term" value="P:collagen catabolic process"/>
    <property type="evidence" value="ECO:0007669"/>
    <property type="project" value="TreeGrafter"/>
</dbReference>
<evidence type="ECO:0000259" key="9">
    <source>
        <dbReference type="SMART" id="SM00235"/>
    </source>
</evidence>
<keyword evidence="4" id="KW-0378">Hydrolase</keyword>
<feature type="domain" description="Peptidase metallopeptidase" evidence="9">
    <location>
        <begin position="32"/>
        <end position="216"/>
    </location>
</feature>
<evidence type="ECO:0000256" key="3">
    <source>
        <dbReference type="ARBA" id="ARBA00022723"/>
    </source>
</evidence>
<dbReference type="GO" id="GO:0005615">
    <property type="term" value="C:extracellular space"/>
    <property type="evidence" value="ECO:0007669"/>
    <property type="project" value="TreeGrafter"/>
</dbReference>
<dbReference type="Gene3D" id="3.40.390.10">
    <property type="entry name" value="Collagenase (Catalytic Domain)"/>
    <property type="match status" value="1"/>
</dbReference>
<accession>A0AAF3E8W4</accession>
<reference evidence="11" key="1">
    <citation type="submission" date="2024-02" db="UniProtKB">
        <authorList>
            <consortium name="WormBaseParasite"/>
        </authorList>
    </citation>
    <scope>IDENTIFICATION</scope>
</reference>
<feature type="binding site" evidence="7">
    <location>
        <position position="122"/>
    </location>
    <ligand>
        <name>Zn(2+)</name>
        <dbReference type="ChEBI" id="CHEBI:29105"/>
        <label>1</label>
    </ligand>
</feature>
<dbReference type="SMART" id="SM00235">
    <property type="entry name" value="ZnMc"/>
    <property type="match status" value="1"/>
</dbReference>
<feature type="binding site" evidence="7">
    <location>
        <position position="175"/>
    </location>
    <ligand>
        <name>Zn(2+)</name>
        <dbReference type="ChEBI" id="CHEBI:29105"/>
        <label>2</label>
        <note>catalytic</note>
    </ligand>
</feature>
<dbReference type="GO" id="GO:0006508">
    <property type="term" value="P:proteolysis"/>
    <property type="evidence" value="ECO:0007669"/>
    <property type="project" value="UniProtKB-KW"/>
</dbReference>